<dbReference type="PANTHER" id="PTHR22916">
    <property type="entry name" value="GLYCOSYLTRANSFERASE"/>
    <property type="match status" value="1"/>
</dbReference>
<organism evidence="4 5">
    <name type="scientific">Bacteroides zoogleoformans</name>
    <dbReference type="NCBI Taxonomy" id="28119"/>
    <lineage>
        <taxon>Bacteria</taxon>
        <taxon>Pseudomonadati</taxon>
        <taxon>Bacteroidota</taxon>
        <taxon>Bacteroidia</taxon>
        <taxon>Bacteroidales</taxon>
        <taxon>Bacteroidaceae</taxon>
        <taxon>Bacteroides</taxon>
    </lineage>
</organism>
<keyword evidence="5" id="KW-1185">Reference proteome</keyword>
<protein>
    <submittedName>
        <fullName evidence="4">Glycosyl transferase family 2</fullName>
    </submittedName>
</protein>
<dbReference type="EMBL" id="CP027231">
    <property type="protein sequence ID" value="AVM53940.1"/>
    <property type="molecule type" value="Genomic_DNA"/>
</dbReference>
<evidence type="ECO:0000313" key="4">
    <source>
        <dbReference type="EMBL" id="AVM53940.1"/>
    </source>
</evidence>
<dbReference type="SUPFAM" id="SSF53448">
    <property type="entry name" value="Nucleotide-diphospho-sugar transferases"/>
    <property type="match status" value="1"/>
</dbReference>
<dbReference type="InterPro" id="IPR029044">
    <property type="entry name" value="Nucleotide-diphossugar_trans"/>
</dbReference>
<proteinExistence type="predicted"/>
<reference evidence="4 5" key="1">
    <citation type="submission" date="2018-02" db="EMBL/GenBank/DDBJ databases">
        <authorList>
            <person name="Holder M.E."/>
            <person name="Ajami N.J."/>
            <person name="Petrosino J.F."/>
        </authorList>
    </citation>
    <scope>NUCLEOTIDE SEQUENCE [LARGE SCALE GENOMIC DNA]</scope>
    <source>
        <strain evidence="4 5">ATCC 33285</strain>
    </source>
</reference>
<evidence type="ECO:0000259" key="3">
    <source>
        <dbReference type="Pfam" id="PF00535"/>
    </source>
</evidence>
<dbReference type="PANTHER" id="PTHR22916:SF51">
    <property type="entry name" value="GLYCOSYLTRANSFERASE EPSH-RELATED"/>
    <property type="match status" value="1"/>
</dbReference>
<dbReference type="Gene3D" id="3.90.550.10">
    <property type="entry name" value="Spore Coat Polysaccharide Biosynthesis Protein SpsA, Chain A"/>
    <property type="match status" value="1"/>
</dbReference>
<keyword evidence="1" id="KW-0328">Glycosyltransferase</keyword>
<name>A0ABM6TB50_9BACE</name>
<dbReference type="Pfam" id="PF00535">
    <property type="entry name" value="Glycos_transf_2"/>
    <property type="match status" value="1"/>
</dbReference>
<feature type="domain" description="Glycosyltransferase 2-like" evidence="3">
    <location>
        <begin position="10"/>
        <end position="179"/>
    </location>
</feature>
<evidence type="ECO:0000256" key="2">
    <source>
        <dbReference type="ARBA" id="ARBA00022679"/>
    </source>
</evidence>
<keyword evidence="2 4" id="KW-0808">Transferase</keyword>
<gene>
    <name evidence="4" type="ORF">C4H11_02975</name>
</gene>
<dbReference type="GO" id="GO:0016740">
    <property type="term" value="F:transferase activity"/>
    <property type="evidence" value="ECO:0007669"/>
    <property type="project" value="UniProtKB-KW"/>
</dbReference>
<evidence type="ECO:0000313" key="5">
    <source>
        <dbReference type="Proteomes" id="UP000238304"/>
    </source>
</evidence>
<dbReference type="InterPro" id="IPR001173">
    <property type="entry name" value="Glyco_trans_2-like"/>
</dbReference>
<accession>A0ABM6TB50</accession>
<sequence length="354" mass="40900">MDQNNYPLISFGIPVYNAVDLIERTLLSALNQTYPNIEYLFVDDKGNSMDIVRRVVAGHPRGRAVHIIDQQRNRGIAVARNTILDHAQGVYLFTMDCDDVIVPECIEILYNQMQNHPVDFVAASFVRVDMNGKTYKGCRYEDTLVEGGTYPVARYRYGEGKELFVASWNKLYRLDFLKKHNIRCQPGHCNEDPWFTYQVILNARSCHLIPDSTLYYTYNPESVSGLSASRGYTEKIARQYVEIQQLKSNYISPLTAETFYCSLLVDIMEMSLYHAYRIADSHLLSTALRKELIRQILSAHFASPTRLHGGKRTAKYLFLRTFFSLPMTLKYGVVTLGKALQVKKRIRRWVHFKH</sequence>
<dbReference type="Proteomes" id="UP000238304">
    <property type="component" value="Chromosome"/>
</dbReference>
<evidence type="ECO:0000256" key="1">
    <source>
        <dbReference type="ARBA" id="ARBA00022676"/>
    </source>
</evidence>
<dbReference type="CDD" id="cd00761">
    <property type="entry name" value="Glyco_tranf_GTA_type"/>
    <property type="match status" value="1"/>
</dbReference>